<evidence type="ECO:0000256" key="3">
    <source>
        <dbReference type="ARBA" id="ARBA00005466"/>
    </source>
</evidence>
<keyword evidence="5" id="KW-0285">Flavoprotein</keyword>
<keyword evidence="9" id="KW-0325">Glycoprotein</keyword>
<keyword evidence="12" id="KW-1185">Reference proteome</keyword>
<keyword evidence="6" id="KW-0732">Signal</keyword>
<dbReference type="InterPro" id="IPR012951">
    <property type="entry name" value="BBE"/>
</dbReference>
<sequence length="1021" mass="115235">MMFLSSTIRMKKSSTVALLQFTSFLLYAIFWAASAADAHKEDDFLGCLMHHSNDPVAFSKLISTPLSTSYSSILNVSIQNMRFTLPNTRKPQLILTPDHESQIQTAIHCSKKHNLQVRILSGGHDFEGSSYVSDVPFFVLNMFNFRSVSVDPESRTAWVGAGATLAFRLKRTLEQNATELVHKWQFVAPKLPENLLLELQLTVVQSNETGKRTVQASFVTLFEGGADELVGLMKEHFPELGVAKEDCVQLSSWVEFITYFYHLPIEDTYKLLKSRVPLSPKSFFKSKADFVQKPISKAGLKKLWDLVIKIDSPPVGMNWTPYGARMAEIPESEIPFPHRAGNIFMVFKKIQWHETNPEVMKERLASMRKLHRLMGEFVDNNNPRAAYADYRDLDLGVNNVGKTSVEQARIWGAPYFKNNFDRLVRVKTMVDPDDYFKNEQSIPPFSTHSSRFLIYTLEGIPSFAGLISLIHPTSESARATYGWNSKVEMKSKKSLFQYTCIFLCAILWAVSADPHQEFISCLLHNSSDSVAVSKIISTPHSTSYASILNASIQNLRFSLPNTPKPQLIITPFHESQIQTAIHCSKRHGLQMRILSGGHDFEGSSYVSDVPFFVLNMHNFRSISVDPKTRTAWVGAGVNLGQTYYNLVKTNSCFAFPAGYYATVGIGGHVTGGGYGPLLRKFGLAADNVVDARVIDAEGRILDRKSMGEDLFWAIRGGMGASFCVILEYKIKIVEVSNHFTVFRLQRTLEQNATELVHKWQYVAPNAPAELLLELQLTVVPSNQTGKRTVQATFITLFEGGADKLLSFMGKKFPELGLVKKDCIQLSSWVEFINYFFQLPIESTYKLLKNSIPPTPKSYFKSNADFIQKPVSKQGLQKIWDLMLQIDISPPVQMNWTPLGAKMAEIPESETPFPHRAGNIILVFKQIQWQGTDPEMIKERLAQFKRLYNLIGQFVDHNPRGAYADYRDLDLGVNNVGKTSVEQARIWGAPYFKNNFDRLVKVKTMVDPGDYFKNEQSIPPLS</sequence>
<comment type="pathway">
    <text evidence="2">Alkaloid biosynthesis.</text>
</comment>
<dbReference type="Gene3D" id="3.30.43.10">
    <property type="entry name" value="Uridine Diphospho-n-acetylenolpyruvylglucosamine Reductase, domain 2"/>
    <property type="match status" value="2"/>
</dbReference>
<dbReference type="EMBL" id="OX459118">
    <property type="protein sequence ID" value="CAI9092052.1"/>
    <property type="molecule type" value="Genomic_DNA"/>
</dbReference>
<evidence type="ECO:0000256" key="5">
    <source>
        <dbReference type="ARBA" id="ARBA00022630"/>
    </source>
</evidence>
<feature type="domain" description="FAD-binding PCMH-type" evidence="10">
    <location>
        <begin position="561"/>
        <end position="735"/>
    </location>
</feature>
<organism evidence="11 12">
    <name type="scientific">Oldenlandia corymbosa var. corymbosa</name>
    <dbReference type="NCBI Taxonomy" id="529605"/>
    <lineage>
        <taxon>Eukaryota</taxon>
        <taxon>Viridiplantae</taxon>
        <taxon>Streptophyta</taxon>
        <taxon>Embryophyta</taxon>
        <taxon>Tracheophyta</taxon>
        <taxon>Spermatophyta</taxon>
        <taxon>Magnoliopsida</taxon>
        <taxon>eudicotyledons</taxon>
        <taxon>Gunneridae</taxon>
        <taxon>Pentapetalae</taxon>
        <taxon>asterids</taxon>
        <taxon>lamiids</taxon>
        <taxon>Gentianales</taxon>
        <taxon>Rubiaceae</taxon>
        <taxon>Rubioideae</taxon>
        <taxon>Spermacoceae</taxon>
        <taxon>Hedyotis-Oldenlandia complex</taxon>
        <taxon>Oldenlandia</taxon>
    </lineage>
</organism>
<accession>A0AAV1CB41</accession>
<evidence type="ECO:0000313" key="11">
    <source>
        <dbReference type="EMBL" id="CAI9092052.1"/>
    </source>
</evidence>
<dbReference type="Pfam" id="PF01565">
    <property type="entry name" value="FAD_binding_4"/>
    <property type="match status" value="2"/>
</dbReference>
<dbReference type="Proteomes" id="UP001161247">
    <property type="component" value="Chromosome 1"/>
</dbReference>
<protein>
    <submittedName>
        <fullName evidence="11">OLC1v1027199C1</fullName>
    </submittedName>
</protein>
<keyword evidence="4" id="KW-0017">Alkaloid metabolism</keyword>
<dbReference type="PROSITE" id="PS51387">
    <property type="entry name" value="FAD_PCMH"/>
    <property type="match status" value="2"/>
</dbReference>
<dbReference type="Gene3D" id="3.40.462.20">
    <property type="match status" value="2"/>
</dbReference>
<evidence type="ECO:0000256" key="7">
    <source>
        <dbReference type="ARBA" id="ARBA00022827"/>
    </source>
</evidence>
<name>A0AAV1CB41_OLDCO</name>
<dbReference type="GO" id="GO:0016491">
    <property type="term" value="F:oxidoreductase activity"/>
    <property type="evidence" value="ECO:0007669"/>
    <property type="project" value="InterPro"/>
</dbReference>
<keyword evidence="8" id="KW-1015">Disulfide bond</keyword>
<dbReference type="InterPro" id="IPR006094">
    <property type="entry name" value="Oxid_FAD_bind_N"/>
</dbReference>
<proteinExistence type="inferred from homology"/>
<evidence type="ECO:0000256" key="8">
    <source>
        <dbReference type="ARBA" id="ARBA00023157"/>
    </source>
</evidence>
<dbReference type="InterPro" id="IPR016169">
    <property type="entry name" value="FAD-bd_PCMH_sub2"/>
</dbReference>
<dbReference type="Gene3D" id="3.30.465.10">
    <property type="match status" value="1"/>
</dbReference>
<evidence type="ECO:0000256" key="1">
    <source>
        <dbReference type="ARBA" id="ARBA00001974"/>
    </source>
</evidence>
<dbReference type="GO" id="GO:0071949">
    <property type="term" value="F:FAD binding"/>
    <property type="evidence" value="ECO:0007669"/>
    <property type="project" value="InterPro"/>
</dbReference>
<comment type="similarity">
    <text evidence="3">Belongs to the oxygen-dependent FAD-linked oxidoreductase family.</text>
</comment>
<evidence type="ECO:0000256" key="9">
    <source>
        <dbReference type="ARBA" id="ARBA00023180"/>
    </source>
</evidence>
<evidence type="ECO:0000313" key="12">
    <source>
        <dbReference type="Proteomes" id="UP001161247"/>
    </source>
</evidence>
<evidence type="ECO:0000256" key="4">
    <source>
        <dbReference type="ARBA" id="ARBA00022589"/>
    </source>
</evidence>
<evidence type="ECO:0000256" key="6">
    <source>
        <dbReference type="ARBA" id="ARBA00022729"/>
    </source>
</evidence>
<dbReference type="AlphaFoldDB" id="A0AAV1CB41"/>
<gene>
    <name evidence="11" type="ORF">OLC1_LOCUS3818</name>
</gene>
<dbReference type="SUPFAM" id="SSF56176">
    <property type="entry name" value="FAD-binding/transporter-associated domain-like"/>
    <property type="match status" value="2"/>
</dbReference>
<dbReference type="InterPro" id="IPR016167">
    <property type="entry name" value="FAD-bd_PCMH_sub1"/>
</dbReference>
<dbReference type="InterPro" id="IPR016166">
    <property type="entry name" value="FAD-bd_PCMH"/>
</dbReference>
<evidence type="ECO:0000256" key="2">
    <source>
        <dbReference type="ARBA" id="ARBA00004913"/>
    </source>
</evidence>
<comment type="cofactor">
    <cofactor evidence="1">
        <name>FAD</name>
        <dbReference type="ChEBI" id="CHEBI:57692"/>
    </cofactor>
</comment>
<dbReference type="InterPro" id="IPR036318">
    <property type="entry name" value="FAD-bd_PCMH-like_sf"/>
</dbReference>
<dbReference type="Pfam" id="PF08031">
    <property type="entry name" value="BBE"/>
    <property type="match status" value="2"/>
</dbReference>
<reference evidence="11" key="1">
    <citation type="submission" date="2023-03" db="EMBL/GenBank/DDBJ databases">
        <authorList>
            <person name="Julca I."/>
        </authorList>
    </citation>
    <scope>NUCLEOTIDE SEQUENCE</scope>
</reference>
<evidence type="ECO:0000259" key="10">
    <source>
        <dbReference type="PROSITE" id="PS51387"/>
    </source>
</evidence>
<keyword evidence="7" id="KW-0274">FAD</keyword>
<dbReference type="FunFam" id="3.30.43.10:FF:000004">
    <property type="entry name" value="Berberine bridge enzyme-like 15"/>
    <property type="match status" value="1"/>
</dbReference>
<feature type="domain" description="FAD-binding PCMH-type" evidence="10">
    <location>
        <begin position="87"/>
        <end position="281"/>
    </location>
</feature>
<dbReference type="PANTHER" id="PTHR32448">
    <property type="entry name" value="OS08G0158400 PROTEIN"/>
    <property type="match status" value="1"/>
</dbReference>